<dbReference type="KEGG" id="kox:KOX_19755"/>
<protein>
    <submittedName>
        <fullName evidence="1">Uncharacterized protein</fullName>
    </submittedName>
</protein>
<reference evidence="1 2" key="1">
    <citation type="journal article" date="2012" name="J. Bacteriol.">
        <title>Complete genome sequence of Klebsiella oxytoca KCTC 1686, used in production of 2,3-butanediol.</title>
        <authorList>
            <person name="Shin S.H."/>
            <person name="Kim S."/>
            <person name="Kim J.Y."/>
            <person name="Lee S."/>
            <person name="Um Y."/>
            <person name="Oh M.K."/>
            <person name="Kim Y.R."/>
            <person name="Lee J."/>
            <person name="Yang K.S."/>
        </authorList>
    </citation>
    <scope>NUCLEOTIDE SEQUENCE [LARGE SCALE GENOMIC DNA]</scope>
    <source>
        <strain evidence="2">ATCC 8724 / DSM 4798 / JCM 20051 / NBRC 3318 / NRRL B-199 / KCTC 1686</strain>
    </source>
</reference>
<accession>A0A0H3HDU0</accession>
<dbReference type="EMBL" id="CP003218">
    <property type="protein sequence ID" value="AEX05673.1"/>
    <property type="molecule type" value="Genomic_DNA"/>
</dbReference>
<dbReference type="NCBIfam" id="NF033853">
    <property type="entry name" value="KPN_two_small"/>
    <property type="match status" value="1"/>
</dbReference>
<sequence>MSGIALLIVALILLIAAIYNLFSYVRERRQANLPSKKTKR</sequence>
<organism evidence="1 2">
    <name type="scientific">Klebsiella michiganensis (strain ATCC 8724 / DSM 4798 / JCM 20051 / NBRC 3318 / NRRL B-199 / KCTC 1686 / BUCSAV 143 / CCM 1901)</name>
    <dbReference type="NCBI Taxonomy" id="1006551"/>
    <lineage>
        <taxon>Bacteria</taxon>
        <taxon>Pseudomonadati</taxon>
        <taxon>Pseudomonadota</taxon>
        <taxon>Gammaproteobacteria</taxon>
        <taxon>Enterobacterales</taxon>
        <taxon>Enterobacteriaceae</taxon>
        <taxon>Klebsiella/Raoultella group</taxon>
        <taxon>Klebsiella</taxon>
    </lineage>
</organism>
<evidence type="ECO:0000313" key="2">
    <source>
        <dbReference type="Proteomes" id="UP000007843"/>
    </source>
</evidence>
<proteinExistence type="predicted"/>
<dbReference type="HOGENOM" id="CLU_217974_1_0_6"/>
<dbReference type="RefSeq" id="WP_014229235.1">
    <property type="nucleotide sequence ID" value="NC_016612.1"/>
</dbReference>
<evidence type="ECO:0000313" key="1">
    <source>
        <dbReference type="EMBL" id="AEX05673.1"/>
    </source>
</evidence>
<dbReference type="AlphaFoldDB" id="A0A0H3HDU0"/>
<dbReference type="Proteomes" id="UP000007843">
    <property type="component" value="Chromosome"/>
</dbReference>
<dbReference type="InterPro" id="IPR049833">
    <property type="entry name" value="KPN01023-like"/>
</dbReference>
<name>A0A0H3HDU0_KLEM8</name>
<gene>
    <name evidence="1" type="ordered locus">KOX_19755</name>
</gene>